<proteinExistence type="predicted"/>
<organism evidence="8">
    <name type="scientific">freshwater metagenome</name>
    <dbReference type="NCBI Taxonomy" id="449393"/>
    <lineage>
        <taxon>unclassified sequences</taxon>
        <taxon>metagenomes</taxon>
        <taxon>ecological metagenomes</taxon>
    </lineage>
</organism>
<feature type="transmembrane region" description="Helical" evidence="6">
    <location>
        <begin position="273"/>
        <end position="290"/>
    </location>
</feature>
<keyword evidence="5 6" id="KW-0472">Membrane</keyword>
<evidence type="ECO:0000256" key="2">
    <source>
        <dbReference type="ARBA" id="ARBA00022475"/>
    </source>
</evidence>
<dbReference type="EMBL" id="CAFBQN010000034">
    <property type="protein sequence ID" value="CAB5056863.1"/>
    <property type="molecule type" value="Genomic_DNA"/>
</dbReference>
<gene>
    <name evidence="7" type="ORF">UFOPK2942_00573</name>
    <name evidence="8" type="ORF">UFOPK4065_00723</name>
    <name evidence="9" type="ORF">UFOPK4319_00615</name>
</gene>
<feature type="transmembrane region" description="Helical" evidence="6">
    <location>
        <begin position="6"/>
        <end position="28"/>
    </location>
</feature>
<evidence type="ECO:0000313" key="7">
    <source>
        <dbReference type="EMBL" id="CAB4778645.1"/>
    </source>
</evidence>
<feature type="transmembrane region" description="Helical" evidence="6">
    <location>
        <begin position="62"/>
        <end position="80"/>
    </location>
</feature>
<dbReference type="PANTHER" id="PTHR43370">
    <property type="entry name" value="SUGAR ABC TRANSPORTER INTEGRAL MEMBRANE PROTEIN-RELATED"/>
    <property type="match status" value="1"/>
</dbReference>
<feature type="transmembrane region" description="Helical" evidence="6">
    <location>
        <begin position="35"/>
        <end position="56"/>
    </location>
</feature>
<feature type="transmembrane region" description="Helical" evidence="6">
    <location>
        <begin position="227"/>
        <end position="253"/>
    </location>
</feature>
<dbReference type="GO" id="GO:0022857">
    <property type="term" value="F:transmembrane transporter activity"/>
    <property type="evidence" value="ECO:0007669"/>
    <property type="project" value="InterPro"/>
</dbReference>
<comment type="subcellular location">
    <subcellularLocation>
        <location evidence="1">Cell membrane</location>
        <topology evidence="1">Multi-pass membrane protein</topology>
    </subcellularLocation>
</comment>
<evidence type="ECO:0000256" key="6">
    <source>
        <dbReference type="SAM" id="Phobius"/>
    </source>
</evidence>
<keyword evidence="3 6" id="KW-0812">Transmembrane</keyword>
<reference evidence="8" key="1">
    <citation type="submission" date="2020-05" db="EMBL/GenBank/DDBJ databases">
        <authorList>
            <person name="Chiriac C."/>
            <person name="Salcher M."/>
            <person name="Ghai R."/>
            <person name="Kavagutti S V."/>
        </authorList>
    </citation>
    <scope>NUCLEOTIDE SEQUENCE</scope>
</reference>
<dbReference type="EMBL" id="CAFAAA010000013">
    <property type="protein sequence ID" value="CAB4778645.1"/>
    <property type="molecule type" value="Genomic_DNA"/>
</dbReference>
<dbReference type="InterPro" id="IPR001851">
    <property type="entry name" value="ABC_transp_permease"/>
</dbReference>
<dbReference type="GO" id="GO:0005886">
    <property type="term" value="C:plasma membrane"/>
    <property type="evidence" value="ECO:0007669"/>
    <property type="project" value="UniProtKB-SubCell"/>
</dbReference>
<dbReference type="CDD" id="cd06580">
    <property type="entry name" value="TM_PBP1_transp_TpRbsC_like"/>
    <property type="match status" value="1"/>
</dbReference>
<feature type="transmembrane region" description="Helical" evidence="6">
    <location>
        <begin position="92"/>
        <end position="114"/>
    </location>
</feature>
<keyword evidence="4 6" id="KW-1133">Transmembrane helix</keyword>
<accession>A0A6J7PNY9</accession>
<evidence type="ECO:0000313" key="8">
    <source>
        <dbReference type="EMBL" id="CAB5007117.1"/>
    </source>
</evidence>
<dbReference type="PANTHER" id="PTHR43370:SF1">
    <property type="entry name" value="GUANOSINE ABC TRANSPORTER PERMEASE PROTEIN NUPQ"/>
    <property type="match status" value="1"/>
</dbReference>
<name>A0A6J7PNY9_9ZZZZ</name>
<evidence type="ECO:0000256" key="5">
    <source>
        <dbReference type="ARBA" id="ARBA00023136"/>
    </source>
</evidence>
<evidence type="ECO:0000256" key="1">
    <source>
        <dbReference type="ARBA" id="ARBA00004651"/>
    </source>
</evidence>
<protein>
    <submittedName>
        <fullName evidence="8">Unannotated protein</fullName>
    </submittedName>
</protein>
<evidence type="ECO:0000256" key="4">
    <source>
        <dbReference type="ARBA" id="ARBA00022989"/>
    </source>
</evidence>
<evidence type="ECO:0000313" key="9">
    <source>
        <dbReference type="EMBL" id="CAB5056863.1"/>
    </source>
</evidence>
<dbReference type="Pfam" id="PF02653">
    <property type="entry name" value="BPD_transp_2"/>
    <property type="match status" value="1"/>
</dbReference>
<keyword evidence="2" id="KW-1003">Cell membrane</keyword>
<feature type="transmembrane region" description="Helical" evidence="6">
    <location>
        <begin position="134"/>
        <end position="161"/>
    </location>
</feature>
<dbReference type="EMBL" id="CAFBPE010000050">
    <property type="protein sequence ID" value="CAB5007117.1"/>
    <property type="molecule type" value="Genomic_DNA"/>
</dbReference>
<sequence length="309" mass="32505">MTWVVFAQFIDSTLRASTPIILVALGAVFSHRAGIFNLGLEGFMLFGAFGSIAGTLASGSQLVGLVLAISLAMLTSLLFWTVTEVMKADPIIAGLGISILGLGGTSFALLAIFHSRGAIYVTEGLWRPVRNADGGILAMVSDLSILVWVTPLLVFMVWLVLRRTRFGINISVVGDYPFAARSAGILPSLVKLKAILITGAFAGLGGAELALGSLRAFTENITQGRGFMAFTAVVFGAGAPIGAALAGLFFGLADAVGIQTQVLAEGLPIPREVILGLPYLLTIAAVWFDGSRRKKRGEQLSGFGEFRNE</sequence>
<dbReference type="AlphaFoldDB" id="A0A6J7PNY9"/>
<evidence type="ECO:0000256" key="3">
    <source>
        <dbReference type="ARBA" id="ARBA00022692"/>
    </source>
</evidence>